<evidence type="ECO:0000313" key="3">
    <source>
        <dbReference type="Proteomes" id="UP000007322"/>
    </source>
</evidence>
<feature type="signal peptide" evidence="1">
    <location>
        <begin position="1"/>
        <end position="22"/>
    </location>
</feature>
<dbReference type="EMBL" id="CP003004">
    <property type="protein sequence ID" value="AEO57348.1"/>
    <property type="molecule type" value="Genomic_DNA"/>
</dbReference>
<keyword evidence="1" id="KW-0732">Signal</keyword>
<proteinExistence type="predicted"/>
<gene>
    <name evidence="2" type="ORF">MYCTH_2303385</name>
</gene>
<evidence type="ECO:0000313" key="2">
    <source>
        <dbReference type="EMBL" id="AEO57348.1"/>
    </source>
</evidence>
<dbReference type="HOGENOM" id="CLU_2656170_0_0_1"/>
<dbReference type="AlphaFoldDB" id="G2QCM5"/>
<organism evidence="2 3">
    <name type="scientific">Thermothelomyces thermophilus (strain ATCC 42464 / BCRC 31852 / DSM 1799)</name>
    <name type="common">Sporotrichum thermophile</name>
    <dbReference type="NCBI Taxonomy" id="573729"/>
    <lineage>
        <taxon>Eukaryota</taxon>
        <taxon>Fungi</taxon>
        <taxon>Dikarya</taxon>
        <taxon>Ascomycota</taxon>
        <taxon>Pezizomycotina</taxon>
        <taxon>Sordariomycetes</taxon>
        <taxon>Sordariomycetidae</taxon>
        <taxon>Sordariales</taxon>
        <taxon>Chaetomiaceae</taxon>
        <taxon>Thermothelomyces</taxon>
    </lineage>
</organism>
<protein>
    <recommendedName>
        <fullName evidence="4">Cyanovirin-N domain-containing protein</fullName>
    </recommendedName>
</protein>
<dbReference type="RefSeq" id="XP_003662593.1">
    <property type="nucleotide sequence ID" value="XM_003662545.1"/>
</dbReference>
<name>G2QCM5_THET4</name>
<dbReference type="KEGG" id="mtm:MYCTH_2303385"/>
<reference evidence="2 3" key="1">
    <citation type="journal article" date="2011" name="Nat. Biotechnol.">
        <title>Comparative genomic analysis of the thermophilic biomass-degrading fungi Myceliophthora thermophila and Thielavia terrestris.</title>
        <authorList>
            <person name="Berka R.M."/>
            <person name="Grigoriev I.V."/>
            <person name="Otillar R."/>
            <person name="Salamov A."/>
            <person name="Grimwood J."/>
            <person name="Reid I."/>
            <person name="Ishmael N."/>
            <person name="John T."/>
            <person name="Darmond C."/>
            <person name="Moisan M.-C."/>
            <person name="Henrissat B."/>
            <person name="Coutinho P.M."/>
            <person name="Lombard V."/>
            <person name="Natvig D.O."/>
            <person name="Lindquist E."/>
            <person name="Schmutz J."/>
            <person name="Lucas S."/>
            <person name="Harris P."/>
            <person name="Powlowski J."/>
            <person name="Bellemare A."/>
            <person name="Taylor D."/>
            <person name="Butler G."/>
            <person name="de Vries R.P."/>
            <person name="Allijn I.E."/>
            <person name="van den Brink J."/>
            <person name="Ushinsky S."/>
            <person name="Storms R."/>
            <person name="Powell A.J."/>
            <person name="Paulsen I.T."/>
            <person name="Elbourne L.D.H."/>
            <person name="Baker S.E."/>
            <person name="Magnuson J."/>
            <person name="LaBoissiere S."/>
            <person name="Clutterbuck A.J."/>
            <person name="Martinez D."/>
            <person name="Wogulis M."/>
            <person name="de Leon A.L."/>
            <person name="Rey M.W."/>
            <person name="Tsang A."/>
        </authorList>
    </citation>
    <scope>NUCLEOTIDE SEQUENCE [LARGE SCALE GENOMIC DNA]</scope>
    <source>
        <strain evidence="3">ATCC 42464 / BCRC 31852 / DSM 1799</strain>
    </source>
</reference>
<keyword evidence="3" id="KW-1185">Reference proteome</keyword>
<dbReference type="Proteomes" id="UP000007322">
    <property type="component" value="Chromosome 3"/>
</dbReference>
<evidence type="ECO:0000256" key="1">
    <source>
        <dbReference type="SAM" id="SignalP"/>
    </source>
</evidence>
<accession>G2QCM5</accession>
<dbReference type="InParanoid" id="G2QCM5"/>
<sequence>MWTRVRLLLASLIFMFCSFVSAVTGQQPRCIYNGAQRLDDGWLVNDTSLHSSGAFSRSVQVFCEMDRRGQVRQRGA</sequence>
<evidence type="ECO:0008006" key="4">
    <source>
        <dbReference type="Google" id="ProtNLM"/>
    </source>
</evidence>
<dbReference type="VEuPathDB" id="FungiDB:MYCTH_2303385"/>
<dbReference type="GeneID" id="11512669"/>
<feature type="chain" id="PRO_5003436178" description="Cyanovirin-N domain-containing protein" evidence="1">
    <location>
        <begin position="23"/>
        <end position="76"/>
    </location>
</feature>